<evidence type="ECO:0000259" key="5">
    <source>
        <dbReference type="SMART" id="SM00479"/>
    </source>
</evidence>
<keyword evidence="1" id="KW-0540">Nuclease</keyword>
<proteinExistence type="predicted"/>
<accession>A0A9W4K6B8</accession>
<dbReference type="GO" id="GO:0006364">
    <property type="term" value="P:rRNA processing"/>
    <property type="evidence" value="ECO:0007669"/>
    <property type="project" value="TreeGrafter"/>
</dbReference>
<dbReference type="GO" id="GO:0005634">
    <property type="term" value="C:nucleus"/>
    <property type="evidence" value="ECO:0007669"/>
    <property type="project" value="TreeGrafter"/>
</dbReference>
<dbReference type="PANTHER" id="PTHR12801">
    <property type="entry name" value="RNA EXONUCLEASE REXO1 / RECO3 FAMILY MEMBER-RELATED"/>
    <property type="match status" value="1"/>
</dbReference>
<dbReference type="GO" id="GO:0000027">
    <property type="term" value="P:ribosomal large subunit assembly"/>
    <property type="evidence" value="ECO:0007669"/>
    <property type="project" value="TreeGrafter"/>
</dbReference>
<dbReference type="PANTHER" id="PTHR12801:SF114">
    <property type="entry name" value="EXONUCLEASE, PUTATIVE (AFU_ORTHOLOGUE AFUA_7G00870)-RELATED"/>
    <property type="match status" value="1"/>
</dbReference>
<dbReference type="InterPro" id="IPR013520">
    <property type="entry name" value="Ribonucl_H"/>
</dbReference>
<gene>
    <name evidence="6" type="ORF">PEGY_LOCUS2111</name>
</gene>
<protein>
    <recommendedName>
        <fullName evidence="5">Exonuclease domain-containing protein</fullName>
    </recommendedName>
</protein>
<feature type="compositionally biased region" description="Acidic residues" evidence="4">
    <location>
        <begin position="185"/>
        <end position="201"/>
    </location>
</feature>
<dbReference type="InterPro" id="IPR036397">
    <property type="entry name" value="RNaseH_sf"/>
</dbReference>
<dbReference type="GO" id="GO:0004527">
    <property type="term" value="F:exonuclease activity"/>
    <property type="evidence" value="ECO:0007669"/>
    <property type="project" value="UniProtKB-KW"/>
</dbReference>
<dbReference type="InterPro" id="IPR012337">
    <property type="entry name" value="RNaseH-like_sf"/>
</dbReference>
<keyword evidence="2" id="KW-0378">Hydrolase</keyword>
<dbReference type="Gene3D" id="3.30.420.10">
    <property type="entry name" value="Ribonuclease H-like superfamily/Ribonuclease H"/>
    <property type="match status" value="1"/>
</dbReference>
<evidence type="ECO:0000256" key="2">
    <source>
        <dbReference type="ARBA" id="ARBA00022801"/>
    </source>
</evidence>
<dbReference type="EMBL" id="CAJVRC010000843">
    <property type="protein sequence ID" value="CAG8890242.1"/>
    <property type="molecule type" value="Genomic_DNA"/>
</dbReference>
<dbReference type="GO" id="GO:0003676">
    <property type="term" value="F:nucleic acid binding"/>
    <property type="evidence" value="ECO:0007669"/>
    <property type="project" value="InterPro"/>
</dbReference>
<dbReference type="InterPro" id="IPR047021">
    <property type="entry name" value="REXO1/3/4-like"/>
</dbReference>
<reference evidence="6" key="1">
    <citation type="submission" date="2021-07" db="EMBL/GenBank/DDBJ databases">
        <authorList>
            <person name="Branca A.L. A."/>
        </authorList>
    </citation>
    <scope>NUCLEOTIDE SEQUENCE</scope>
</reference>
<evidence type="ECO:0000313" key="6">
    <source>
        <dbReference type="EMBL" id="CAG8890242.1"/>
    </source>
</evidence>
<evidence type="ECO:0000256" key="3">
    <source>
        <dbReference type="ARBA" id="ARBA00022839"/>
    </source>
</evidence>
<dbReference type="AlphaFoldDB" id="A0A9W4K6B8"/>
<dbReference type="Proteomes" id="UP001154252">
    <property type="component" value="Unassembled WGS sequence"/>
</dbReference>
<name>A0A9W4K6B8_9EURO</name>
<evidence type="ECO:0000313" key="7">
    <source>
        <dbReference type="Proteomes" id="UP001154252"/>
    </source>
</evidence>
<dbReference type="CDD" id="cd06137">
    <property type="entry name" value="DEDDh_RNase"/>
    <property type="match status" value="1"/>
</dbReference>
<evidence type="ECO:0000256" key="4">
    <source>
        <dbReference type="SAM" id="MobiDB-lite"/>
    </source>
</evidence>
<evidence type="ECO:0000256" key="1">
    <source>
        <dbReference type="ARBA" id="ARBA00022722"/>
    </source>
</evidence>
<keyword evidence="7" id="KW-1185">Reference proteome</keyword>
<feature type="compositionally biased region" description="Basic and acidic residues" evidence="4">
    <location>
        <begin position="172"/>
        <end position="184"/>
    </location>
</feature>
<dbReference type="SUPFAM" id="SSF53098">
    <property type="entry name" value="Ribonuclease H-like"/>
    <property type="match status" value="1"/>
</dbReference>
<feature type="domain" description="Exonuclease" evidence="5">
    <location>
        <begin position="1"/>
        <end position="166"/>
    </location>
</feature>
<dbReference type="Pfam" id="PF00929">
    <property type="entry name" value="RNase_T"/>
    <property type="match status" value="1"/>
</dbReference>
<feature type="region of interest" description="Disordered" evidence="4">
    <location>
        <begin position="172"/>
        <end position="201"/>
    </location>
</feature>
<dbReference type="OrthoDB" id="16516at2759"/>
<sequence>MVDVEGGRKELAFLVVVDLFTGEIIINHFVHPTNIVRNWQTKYSGITCAEMKTAVKKNLAIRRWKEERTMLFDHMDSKTIIVGHALHNDLNSLGIIHPTVIDTSVLTADAVHRPLGRPFRRTWRLRRLADELIGQKIQGGKHGHDALEDTMATRNVLLYCTKNPLELEAWAEKARSEEPVKCEEPEANESETEDPWSLDEL</sequence>
<organism evidence="6 7">
    <name type="scientific">Penicillium egyptiacum</name>
    <dbReference type="NCBI Taxonomy" id="1303716"/>
    <lineage>
        <taxon>Eukaryota</taxon>
        <taxon>Fungi</taxon>
        <taxon>Dikarya</taxon>
        <taxon>Ascomycota</taxon>
        <taxon>Pezizomycotina</taxon>
        <taxon>Eurotiomycetes</taxon>
        <taxon>Eurotiomycetidae</taxon>
        <taxon>Eurotiales</taxon>
        <taxon>Aspergillaceae</taxon>
        <taxon>Penicillium</taxon>
    </lineage>
</organism>
<keyword evidence="3" id="KW-0269">Exonuclease</keyword>
<dbReference type="SMART" id="SM00479">
    <property type="entry name" value="EXOIII"/>
    <property type="match status" value="1"/>
</dbReference>
<comment type="caution">
    <text evidence="6">The sequence shown here is derived from an EMBL/GenBank/DDBJ whole genome shotgun (WGS) entry which is preliminary data.</text>
</comment>